<dbReference type="eggNOG" id="COG4252">
    <property type="taxonomic scope" value="Bacteria"/>
</dbReference>
<dbReference type="AlphaFoldDB" id="B4VQM9"/>
<evidence type="ECO:0000313" key="2">
    <source>
        <dbReference type="EMBL" id="EDX75661.1"/>
    </source>
</evidence>
<dbReference type="HOGENOM" id="CLU_2011350_0_0_3"/>
<organism evidence="2 3">
    <name type="scientific">Coleofasciculus chthonoplastes PCC 7420</name>
    <dbReference type="NCBI Taxonomy" id="118168"/>
    <lineage>
        <taxon>Bacteria</taxon>
        <taxon>Bacillati</taxon>
        <taxon>Cyanobacteriota</taxon>
        <taxon>Cyanophyceae</taxon>
        <taxon>Coleofasciculales</taxon>
        <taxon>Coleofasciculaceae</taxon>
        <taxon>Coleofasciculus</taxon>
    </lineage>
</organism>
<accession>B4VQM9</accession>
<dbReference type="EMBL" id="DS989848">
    <property type="protein sequence ID" value="EDX75661.1"/>
    <property type="molecule type" value="Genomic_DNA"/>
</dbReference>
<evidence type="ECO:0000256" key="1">
    <source>
        <dbReference type="SAM" id="Phobius"/>
    </source>
</evidence>
<feature type="transmembrane region" description="Helical" evidence="1">
    <location>
        <begin position="44"/>
        <end position="61"/>
    </location>
</feature>
<gene>
    <name evidence="2" type="ORF">MC7420_6316</name>
</gene>
<keyword evidence="1" id="KW-1133">Transmembrane helix</keyword>
<evidence type="ECO:0000313" key="3">
    <source>
        <dbReference type="Proteomes" id="UP000003835"/>
    </source>
</evidence>
<keyword evidence="3" id="KW-1185">Reference proteome</keyword>
<name>B4VQM9_9CYAN</name>
<feature type="transmembrane region" description="Helical" evidence="1">
    <location>
        <begin position="73"/>
        <end position="92"/>
    </location>
</feature>
<dbReference type="Proteomes" id="UP000003835">
    <property type="component" value="Unassembled WGS sequence"/>
</dbReference>
<keyword evidence="1" id="KW-0812">Transmembrane</keyword>
<feature type="transmembrane region" description="Helical" evidence="1">
    <location>
        <begin position="98"/>
        <end position="116"/>
    </location>
</feature>
<keyword evidence="1" id="KW-0472">Membrane</keyword>
<sequence>MAVDYWRSQNPQLNYPPVYTGGESHAYTMHHLLSQRLVIPIPDLWMVGIAAFLGKGMVLLISERRQIRTGQGLLLLTSATAIYGIISLQVYISAALLVPLVLPSVTIWIYALPIFWRRLNSES</sequence>
<evidence type="ECO:0008006" key="4">
    <source>
        <dbReference type="Google" id="ProtNLM"/>
    </source>
</evidence>
<proteinExistence type="predicted"/>
<reference evidence="2 3" key="1">
    <citation type="submission" date="2008-07" db="EMBL/GenBank/DDBJ databases">
        <authorList>
            <person name="Tandeau de Marsac N."/>
            <person name="Ferriera S."/>
            <person name="Johnson J."/>
            <person name="Kravitz S."/>
            <person name="Beeson K."/>
            <person name="Sutton G."/>
            <person name="Rogers Y.-H."/>
            <person name="Friedman R."/>
            <person name="Frazier M."/>
            <person name="Venter J.C."/>
        </authorList>
    </citation>
    <scope>NUCLEOTIDE SEQUENCE [LARGE SCALE GENOMIC DNA]</scope>
    <source>
        <strain evidence="2 3">PCC 7420</strain>
    </source>
</reference>
<protein>
    <recommendedName>
        <fullName evidence="4">CHASE2 domain-containing protein</fullName>
    </recommendedName>
</protein>
<dbReference type="STRING" id="118168.MC7420_6316"/>